<feature type="signal peptide" evidence="1">
    <location>
        <begin position="1"/>
        <end position="23"/>
    </location>
</feature>
<evidence type="ECO:0000256" key="1">
    <source>
        <dbReference type="SAM" id="SignalP"/>
    </source>
</evidence>
<proteinExistence type="predicted"/>
<organism evidence="3 4">
    <name type="scientific">Hypsibius exemplaris</name>
    <name type="common">Freshwater tardigrade</name>
    <dbReference type="NCBI Taxonomy" id="2072580"/>
    <lineage>
        <taxon>Eukaryota</taxon>
        <taxon>Metazoa</taxon>
        <taxon>Ecdysozoa</taxon>
        <taxon>Tardigrada</taxon>
        <taxon>Eutardigrada</taxon>
        <taxon>Parachela</taxon>
        <taxon>Hypsibioidea</taxon>
        <taxon>Hypsibiidae</taxon>
        <taxon>Hypsibius</taxon>
    </lineage>
</organism>
<feature type="chain" id="PRO_5012912869" description="Glycoamylase-like domain-containing protein" evidence="1">
    <location>
        <begin position="24"/>
        <end position="483"/>
    </location>
</feature>
<dbReference type="Proteomes" id="UP000192578">
    <property type="component" value="Unassembled WGS sequence"/>
</dbReference>
<gene>
    <name evidence="3" type="ORF">BV898_13201</name>
</gene>
<reference evidence="4" key="1">
    <citation type="submission" date="2017-01" db="EMBL/GenBank/DDBJ databases">
        <title>Comparative genomics of anhydrobiosis in the tardigrade Hypsibius dujardini.</title>
        <authorList>
            <person name="Yoshida Y."/>
            <person name="Koutsovoulos G."/>
            <person name="Laetsch D."/>
            <person name="Stevens L."/>
            <person name="Kumar S."/>
            <person name="Horikawa D."/>
            <person name="Ishino K."/>
            <person name="Komine S."/>
            <person name="Tomita M."/>
            <person name="Blaxter M."/>
            <person name="Arakawa K."/>
        </authorList>
    </citation>
    <scope>NUCLEOTIDE SEQUENCE [LARGE SCALE GENOMIC DNA]</scope>
    <source>
        <strain evidence="4">Z151</strain>
    </source>
</reference>
<sequence>MGFPKFCVISLILLSVVILQTAGATLTTTDHEFLEDLEKRAFQFFWEHSNNGTGLTLDRTRTTGEAAAPGTHNHNIASIAASGFALVSYCIASNRNWAQKNELLTRTRNTLDFFAHRAPHKEGWFYHWMDAETGVRRWSSEISSIDTALLLGGVLTVKQCFKENEEIVRMATAIYERVDFRWMLNGDANYLSHGWTDENNFLASRWTDYSEQTMLNLLAIASPTFNISWTTWYALKRDYRTYKNHRYISAVPPLFIHQYSHAFFDYRGKRETFSNFSVDYFENSVVATRVQQEFFAEELSGKWPHYSANLWGLTASDSADGYKAWGAPPEDPTTDGTVVPCAAGGSLMFAPEITLPTLRSMKEKYPHTYGRYGFADAFNPATNWTNSDVLGIDVGITLLSAENLRTGKVWAWFMANPEAQEALRRVHLLDVATSTSSIMASTNMPSTVPPNLDTTVTQTSSSVLTKSSVLLWLFILSAIHRTM</sequence>
<dbReference type="AlphaFoldDB" id="A0A1W0WBL2"/>
<evidence type="ECO:0000259" key="2">
    <source>
        <dbReference type="Pfam" id="PF10091"/>
    </source>
</evidence>
<protein>
    <recommendedName>
        <fullName evidence="2">Glycoamylase-like domain-containing protein</fullName>
    </recommendedName>
</protein>
<comment type="caution">
    <text evidence="3">The sequence shown here is derived from an EMBL/GenBank/DDBJ whole genome shotgun (WGS) entry which is preliminary data.</text>
</comment>
<keyword evidence="1" id="KW-0732">Signal</keyword>
<dbReference type="OrthoDB" id="10044368at2759"/>
<keyword evidence="4" id="KW-1185">Reference proteome</keyword>
<evidence type="ECO:0000313" key="3">
    <source>
        <dbReference type="EMBL" id="OQV12557.1"/>
    </source>
</evidence>
<name>A0A1W0WBL2_HYPEX</name>
<dbReference type="InterPro" id="IPR019282">
    <property type="entry name" value="Glycoamylase-like_cons_dom"/>
</dbReference>
<dbReference type="Pfam" id="PF10091">
    <property type="entry name" value="Glycoamylase"/>
    <property type="match status" value="1"/>
</dbReference>
<evidence type="ECO:0000313" key="4">
    <source>
        <dbReference type="Proteomes" id="UP000192578"/>
    </source>
</evidence>
<dbReference type="EMBL" id="MTYJ01000142">
    <property type="protein sequence ID" value="OQV12557.1"/>
    <property type="molecule type" value="Genomic_DNA"/>
</dbReference>
<accession>A0A1W0WBL2</accession>
<dbReference type="Gene3D" id="1.50.10.140">
    <property type="match status" value="1"/>
</dbReference>
<feature type="domain" description="Glycoamylase-like" evidence="2">
    <location>
        <begin position="205"/>
        <end position="417"/>
    </location>
</feature>